<evidence type="ECO:0000313" key="4">
    <source>
        <dbReference type="Proteomes" id="UP001225596"/>
    </source>
</evidence>
<comment type="caution">
    <text evidence="3">The sequence shown here is derived from an EMBL/GenBank/DDBJ whole genome shotgun (WGS) entry which is preliminary data.</text>
</comment>
<gene>
    <name evidence="3" type="ORF">Q8A64_13680</name>
</gene>
<evidence type="ECO:0000256" key="1">
    <source>
        <dbReference type="SAM" id="Phobius"/>
    </source>
</evidence>
<dbReference type="SUPFAM" id="SSF55961">
    <property type="entry name" value="Bet v1-like"/>
    <property type="match status" value="1"/>
</dbReference>
<dbReference type="PANTHER" id="PTHR33824">
    <property type="entry name" value="POLYKETIDE CYCLASE/DEHYDRASE AND LIPID TRANSPORT SUPERFAMILY PROTEIN"/>
    <property type="match status" value="1"/>
</dbReference>
<dbReference type="EMBL" id="JAUYVH010000009">
    <property type="protein sequence ID" value="MDQ9171459.1"/>
    <property type="molecule type" value="Genomic_DNA"/>
</dbReference>
<evidence type="ECO:0000259" key="2">
    <source>
        <dbReference type="PROSITE" id="PS50914"/>
    </source>
</evidence>
<dbReference type="InterPro" id="IPR023393">
    <property type="entry name" value="START-like_dom_sf"/>
</dbReference>
<keyword evidence="1" id="KW-0812">Transmembrane</keyword>
<keyword evidence="1" id="KW-0472">Membrane</keyword>
<dbReference type="Proteomes" id="UP001225596">
    <property type="component" value="Unassembled WGS sequence"/>
</dbReference>
<sequence length="393" mass="43439">MKQYSRRNPQFATWLGGIAVGAMAMYLADPIGGKRRRLLVQEKMRTASARTGGALSQVMHGTGNRLSAAQYRAKDLMRRQALDDEGLHARVRNAVSRLTSIPSDIGIKAEQGCVTLSGLIAAKEKDRLLQKLRQMPGVHELRDHLAMRHDNRTRSFLSGQRQKTQHDAGETARMIEQKTAQTTASAGGAMIGAAQRIPVGALLAIAGLGYAIQSMSRGKFRRFNAASTTAPQKKTIHLQKSIDIQASPETVFNIWSKYDNFPQFMSHLVEIQSTGIQQSHWTMRGPGGVNMEWDAVMTKYMEPTMLAWKTEPGSPIDHNGSVRFEASNGGTRATVRMYYRPAAGKVDSLAALLGNDPEQELENDLMRMKTYIEGKNFPREVPEMSSSSGQVLH</sequence>
<organism evidence="3 4">
    <name type="scientific">Keguizhuia sedimenti</name>
    <dbReference type="NCBI Taxonomy" id="3064264"/>
    <lineage>
        <taxon>Bacteria</taxon>
        <taxon>Pseudomonadati</taxon>
        <taxon>Pseudomonadota</taxon>
        <taxon>Betaproteobacteria</taxon>
        <taxon>Burkholderiales</taxon>
        <taxon>Oxalobacteraceae</taxon>
        <taxon>Keguizhuia</taxon>
    </lineage>
</organism>
<dbReference type="InterPro" id="IPR007055">
    <property type="entry name" value="BON_dom"/>
</dbReference>
<dbReference type="PANTHER" id="PTHR33824:SF7">
    <property type="entry name" value="POLYKETIDE CYCLASE_DEHYDRASE AND LIPID TRANSPORT SUPERFAMILY PROTEIN"/>
    <property type="match status" value="1"/>
</dbReference>
<keyword evidence="4" id="KW-1185">Reference proteome</keyword>
<accession>A0ABU1BRH8</accession>
<name>A0ABU1BRH8_9BURK</name>
<reference evidence="3 4" key="1">
    <citation type="submission" date="2023-08" db="EMBL/GenBank/DDBJ databases">
        <title>Oxalobacteraceae gen .nov., isolated from river sludge outside the plant.</title>
        <authorList>
            <person name="Zhao S.Y."/>
        </authorList>
    </citation>
    <scope>NUCLEOTIDE SEQUENCE [LARGE SCALE GENOMIC DNA]</scope>
    <source>
        <strain evidence="3 4">R-40</strain>
    </source>
</reference>
<proteinExistence type="predicted"/>
<protein>
    <submittedName>
        <fullName evidence="3">SRPBCC family protein</fullName>
    </submittedName>
</protein>
<dbReference type="Gene3D" id="3.30.530.20">
    <property type="match status" value="1"/>
</dbReference>
<dbReference type="CDD" id="cd07817">
    <property type="entry name" value="SRPBCC_8"/>
    <property type="match status" value="1"/>
</dbReference>
<feature type="domain" description="BON" evidence="2">
    <location>
        <begin position="83"/>
        <end position="149"/>
    </location>
</feature>
<dbReference type="InterPro" id="IPR047137">
    <property type="entry name" value="ORF3"/>
</dbReference>
<keyword evidence="1" id="KW-1133">Transmembrane helix</keyword>
<dbReference type="PROSITE" id="PS50914">
    <property type="entry name" value="BON"/>
    <property type="match status" value="1"/>
</dbReference>
<dbReference type="RefSeq" id="WP_338437395.1">
    <property type="nucleotide sequence ID" value="NZ_JAUYVH010000009.1"/>
</dbReference>
<dbReference type="Pfam" id="PF10604">
    <property type="entry name" value="Polyketide_cyc2"/>
    <property type="match status" value="1"/>
</dbReference>
<evidence type="ECO:0000313" key="3">
    <source>
        <dbReference type="EMBL" id="MDQ9171459.1"/>
    </source>
</evidence>
<feature type="transmembrane region" description="Helical" evidence="1">
    <location>
        <begin position="12"/>
        <end position="28"/>
    </location>
</feature>
<dbReference type="InterPro" id="IPR019587">
    <property type="entry name" value="Polyketide_cyclase/dehydratase"/>
</dbReference>